<dbReference type="InterPro" id="IPR049730">
    <property type="entry name" value="SNF2/RAD54-like_C"/>
</dbReference>
<evidence type="ECO:0000256" key="3">
    <source>
        <dbReference type="ARBA" id="ARBA00022840"/>
    </source>
</evidence>
<keyword evidence="3" id="KW-0067">ATP-binding</keyword>
<dbReference type="PANTHER" id="PTHR45626">
    <property type="entry name" value="TRANSCRIPTION TERMINATION FACTOR 2-RELATED"/>
    <property type="match status" value="1"/>
</dbReference>
<evidence type="ECO:0000259" key="5">
    <source>
        <dbReference type="PROSITE" id="PS51192"/>
    </source>
</evidence>
<keyword evidence="8" id="KW-1185">Reference proteome</keyword>
<dbReference type="SMART" id="SM00487">
    <property type="entry name" value="DEXDc"/>
    <property type="match status" value="1"/>
</dbReference>
<dbReference type="GO" id="GO:0006281">
    <property type="term" value="P:DNA repair"/>
    <property type="evidence" value="ECO:0007669"/>
    <property type="project" value="TreeGrafter"/>
</dbReference>
<name>A0AAD9IEM0_9PEZI</name>
<evidence type="ECO:0000256" key="2">
    <source>
        <dbReference type="ARBA" id="ARBA00022801"/>
    </source>
</evidence>
<dbReference type="PROSITE" id="PS51194">
    <property type="entry name" value="HELICASE_CTER"/>
    <property type="match status" value="1"/>
</dbReference>
<evidence type="ECO:0000313" key="7">
    <source>
        <dbReference type="EMBL" id="KAK2075350.1"/>
    </source>
</evidence>
<dbReference type="SMART" id="SM00490">
    <property type="entry name" value="HELICc"/>
    <property type="match status" value="1"/>
</dbReference>
<feature type="domain" description="Helicase C-terminal" evidence="6">
    <location>
        <begin position="834"/>
        <end position="1001"/>
    </location>
</feature>
<reference evidence="7" key="1">
    <citation type="journal article" date="2023" name="Mol. Plant Microbe Interact.">
        <title>Elucidating the Obligate Nature and Biological Capacity of an Invasive Fungal Corn Pathogen.</title>
        <authorList>
            <person name="MacCready J.S."/>
            <person name="Roggenkamp E.M."/>
            <person name="Gdanetz K."/>
            <person name="Chilvers M.I."/>
        </authorList>
    </citation>
    <scope>NUCLEOTIDE SEQUENCE</scope>
    <source>
        <strain evidence="7">PM02</strain>
    </source>
</reference>
<feature type="region of interest" description="Disordered" evidence="4">
    <location>
        <begin position="1019"/>
        <end position="1057"/>
    </location>
</feature>
<evidence type="ECO:0000313" key="8">
    <source>
        <dbReference type="Proteomes" id="UP001217918"/>
    </source>
</evidence>
<dbReference type="InterPro" id="IPR014001">
    <property type="entry name" value="Helicase_ATP-bd"/>
</dbReference>
<feature type="compositionally biased region" description="Basic and acidic residues" evidence="4">
    <location>
        <begin position="1024"/>
        <end position="1035"/>
    </location>
</feature>
<comment type="caution">
    <text evidence="7">The sequence shown here is derived from an EMBL/GenBank/DDBJ whole genome shotgun (WGS) entry which is preliminary data.</text>
</comment>
<feature type="compositionally biased region" description="Acidic residues" evidence="4">
    <location>
        <begin position="738"/>
        <end position="768"/>
    </location>
</feature>
<accession>A0AAD9IEM0</accession>
<dbReference type="CDD" id="cd18793">
    <property type="entry name" value="SF2_C_SNF"/>
    <property type="match status" value="1"/>
</dbReference>
<dbReference type="GO" id="GO:0005524">
    <property type="term" value="F:ATP binding"/>
    <property type="evidence" value="ECO:0007669"/>
    <property type="project" value="UniProtKB-KW"/>
</dbReference>
<dbReference type="InterPro" id="IPR000330">
    <property type="entry name" value="SNF2_N"/>
</dbReference>
<dbReference type="Gene3D" id="3.40.50.10810">
    <property type="entry name" value="Tandem AAA-ATPase domain"/>
    <property type="match status" value="1"/>
</dbReference>
<feature type="compositionally biased region" description="Acidic residues" evidence="4">
    <location>
        <begin position="701"/>
        <end position="717"/>
    </location>
</feature>
<dbReference type="InterPro" id="IPR050628">
    <property type="entry name" value="SNF2_RAD54_helicase_TF"/>
</dbReference>
<feature type="compositionally biased region" description="Acidic residues" evidence="4">
    <location>
        <begin position="778"/>
        <end position="803"/>
    </location>
</feature>
<gene>
    <name evidence="7" type="ORF">P8C59_009482</name>
</gene>
<protein>
    <submittedName>
        <fullName evidence="7">Uncharacterized protein</fullName>
    </submittedName>
</protein>
<dbReference type="Pfam" id="PF00176">
    <property type="entry name" value="SNF2-rel_dom"/>
    <property type="match status" value="1"/>
</dbReference>
<organism evidence="7 8">
    <name type="scientific">Phyllachora maydis</name>
    <dbReference type="NCBI Taxonomy" id="1825666"/>
    <lineage>
        <taxon>Eukaryota</taxon>
        <taxon>Fungi</taxon>
        <taxon>Dikarya</taxon>
        <taxon>Ascomycota</taxon>
        <taxon>Pezizomycotina</taxon>
        <taxon>Sordariomycetes</taxon>
        <taxon>Sordariomycetidae</taxon>
        <taxon>Phyllachorales</taxon>
        <taxon>Phyllachoraceae</taxon>
        <taxon>Phyllachora</taxon>
    </lineage>
</organism>
<dbReference type="InterPro" id="IPR027417">
    <property type="entry name" value="P-loop_NTPase"/>
</dbReference>
<proteinExistence type="predicted"/>
<dbReference type="GO" id="GO:0005634">
    <property type="term" value="C:nucleus"/>
    <property type="evidence" value="ECO:0007669"/>
    <property type="project" value="TreeGrafter"/>
</dbReference>
<dbReference type="InterPro" id="IPR001650">
    <property type="entry name" value="Helicase_C-like"/>
</dbReference>
<dbReference type="PROSITE" id="PS51192">
    <property type="entry name" value="HELICASE_ATP_BIND_1"/>
    <property type="match status" value="1"/>
</dbReference>
<feature type="domain" description="Helicase ATP-binding" evidence="5">
    <location>
        <begin position="248"/>
        <end position="433"/>
    </location>
</feature>
<evidence type="ECO:0000256" key="4">
    <source>
        <dbReference type="SAM" id="MobiDB-lite"/>
    </source>
</evidence>
<dbReference type="GO" id="GO:0016787">
    <property type="term" value="F:hydrolase activity"/>
    <property type="evidence" value="ECO:0007669"/>
    <property type="project" value="UniProtKB-KW"/>
</dbReference>
<dbReference type="CDD" id="cd18008">
    <property type="entry name" value="DEXDc_SHPRH-like"/>
    <property type="match status" value="1"/>
</dbReference>
<evidence type="ECO:0000256" key="1">
    <source>
        <dbReference type="ARBA" id="ARBA00022741"/>
    </source>
</evidence>
<dbReference type="AlphaFoldDB" id="A0AAD9IEM0"/>
<dbReference type="SUPFAM" id="SSF52540">
    <property type="entry name" value="P-loop containing nucleoside triphosphate hydrolases"/>
    <property type="match status" value="2"/>
</dbReference>
<dbReference type="Gene3D" id="3.40.50.300">
    <property type="entry name" value="P-loop containing nucleotide triphosphate hydrolases"/>
    <property type="match status" value="2"/>
</dbReference>
<dbReference type="Proteomes" id="UP001217918">
    <property type="component" value="Unassembled WGS sequence"/>
</dbReference>
<dbReference type="EMBL" id="JAQQPM010000009">
    <property type="protein sequence ID" value="KAK2075350.1"/>
    <property type="molecule type" value="Genomic_DNA"/>
</dbReference>
<dbReference type="Pfam" id="PF00271">
    <property type="entry name" value="Helicase_C"/>
    <property type="match status" value="1"/>
</dbReference>
<dbReference type="InterPro" id="IPR038718">
    <property type="entry name" value="SNF2-like_sf"/>
</dbReference>
<sequence>MRKPGAAFEFQPRDTLANINDSTLPGIEVVYKMAASPTSSFGDGDLEFIGSQTAKMSLGASSSPKKAPLQPLRNFNDEVVDLTASPAVASKPATAVPAFGLPTQMHSPFAPPPKRREANVFIPKSHHRDLFKTSGPLKPRSSPKKAQALQMFSSADGQGGPMQAPQYSPSAASYSDQVFYTDPAKASADLKALLEGGMDEEDEEDVVRGEAEGEDMVEDGTFEGIGVKLLPHQVEGVEWMRNRELGPLKKGKLPKGGILADDMGLGKTLQTIALIVSNTKPGSEDKRWKKHYEHVKRTTLVVAPLALIRQWEAEIKDKVSKSHGVRVYVHHGPQRTKDAKTLATYDVVITTYQILVAEHGKSAPDASGLQAGCFGVHWWRVVLDEAHSIKNRNAKATKAVCALRAEFRWCLTGTPMQNNLDELQSLVRFLRITPYDDLAEWRAHIDMPLRNGRGHIALGRLHSLLQCFMKRRTKHILKEEGALVAGGKKALDAAAARAKRDGREADDVATAAPAFKVTERKVVTVAASFSPAERTFYDKLASRAEESLDRMMRGNSVNYANALVLLLRLRQACNHPRLVATDLEMDAEALVAEGPVTSGPKKTKAAAVVDDDVDALADALGGLDIKKKQCNVCFADMSKEEVAEGGSRCTQCNETLEELANESPERKRSKQKGRRLSVVREAVKMEEKPRLKRGRRKVIVDSDDDDDDDDDEEEEAEGSWLVPEDQQGSLRLGKAGGEADENAEGGGEDVGSEDSDDSSSSEDDDDSNLDSFVVKDESTEDEPCGQEDEEGDEVPGSELDTDSDTSIAHRSAKAPGKSGSQSGDGAQAMMMSAKMRELVAILRKEGAEHKFIVFSQFTSMLDLVEPFLRAQPGLKHARYDGKMANDRREAALRALRTDPHTRVLLCSLKCGALGLNLTAATRVVIVEPFWNPFVEEQAIDRVHRLTQTTDVVVYKLTVAGTVEERILELQDKKRLLADMAIEGGMKKKDKNGLKLGLNEILDLFKSDARMADAEAEAVGGGEFGDPRAVVRDISRTGRPTKKPAGRPPVSDAYNRRW</sequence>
<evidence type="ECO:0000259" key="6">
    <source>
        <dbReference type="PROSITE" id="PS51194"/>
    </source>
</evidence>
<dbReference type="PANTHER" id="PTHR45626:SF14">
    <property type="entry name" value="ATP-DEPENDENT DNA HELICASE (EUROFUNG)"/>
    <property type="match status" value="1"/>
</dbReference>
<keyword evidence="2" id="KW-0378">Hydrolase</keyword>
<feature type="region of interest" description="Disordered" evidence="4">
    <location>
        <begin position="686"/>
        <end position="826"/>
    </location>
</feature>
<dbReference type="FunFam" id="3.40.50.10810:FF:000053">
    <property type="entry name" value="SNF2 family helicase/ATPase, putative"/>
    <property type="match status" value="1"/>
</dbReference>
<keyword evidence="1" id="KW-0547">Nucleotide-binding</keyword>
<dbReference type="GO" id="GO:0008094">
    <property type="term" value="F:ATP-dependent activity, acting on DNA"/>
    <property type="evidence" value="ECO:0007669"/>
    <property type="project" value="TreeGrafter"/>
</dbReference>